<evidence type="ECO:0000313" key="2">
    <source>
        <dbReference type="EMBL" id="KAF2900306.1"/>
    </source>
</evidence>
<accession>A0A8K0DBF7</accession>
<organism evidence="2 3">
    <name type="scientific">Ignelater luminosus</name>
    <name type="common">Cucubano</name>
    <name type="synonym">Pyrophorus luminosus</name>
    <dbReference type="NCBI Taxonomy" id="2038154"/>
    <lineage>
        <taxon>Eukaryota</taxon>
        <taxon>Metazoa</taxon>
        <taxon>Ecdysozoa</taxon>
        <taxon>Arthropoda</taxon>
        <taxon>Hexapoda</taxon>
        <taxon>Insecta</taxon>
        <taxon>Pterygota</taxon>
        <taxon>Neoptera</taxon>
        <taxon>Endopterygota</taxon>
        <taxon>Coleoptera</taxon>
        <taxon>Polyphaga</taxon>
        <taxon>Elateriformia</taxon>
        <taxon>Elateroidea</taxon>
        <taxon>Elateridae</taxon>
        <taxon>Agrypninae</taxon>
        <taxon>Pyrophorini</taxon>
        <taxon>Ignelater</taxon>
    </lineage>
</organism>
<keyword evidence="3" id="KW-1185">Reference proteome</keyword>
<keyword evidence="1" id="KW-0732">Signal</keyword>
<dbReference type="OrthoDB" id="6814999at2759"/>
<reference evidence="2" key="1">
    <citation type="submission" date="2019-08" db="EMBL/GenBank/DDBJ databases">
        <title>The genome of the North American firefly Photinus pyralis.</title>
        <authorList>
            <consortium name="Photinus pyralis genome working group"/>
            <person name="Fallon T.R."/>
            <person name="Sander Lower S.E."/>
            <person name="Weng J.-K."/>
        </authorList>
    </citation>
    <scope>NUCLEOTIDE SEQUENCE</scope>
    <source>
        <strain evidence="2">TRF0915ILg1</strain>
        <tissue evidence="2">Whole body</tissue>
    </source>
</reference>
<dbReference type="InterPro" id="IPR036846">
    <property type="entry name" value="GM2-AP_sf"/>
</dbReference>
<evidence type="ECO:0000313" key="3">
    <source>
        <dbReference type="Proteomes" id="UP000801492"/>
    </source>
</evidence>
<dbReference type="InterPro" id="IPR010512">
    <property type="entry name" value="DUF1091"/>
</dbReference>
<dbReference type="Proteomes" id="UP000801492">
    <property type="component" value="Unassembled WGS sequence"/>
</dbReference>
<proteinExistence type="predicted"/>
<name>A0A8K0DBF7_IGNLU</name>
<dbReference type="SUPFAM" id="SSF63707">
    <property type="entry name" value="Ganglioside M2 (gm2) activator"/>
    <property type="match status" value="1"/>
</dbReference>
<dbReference type="EMBL" id="VTPC01002281">
    <property type="protein sequence ID" value="KAF2900306.1"/>
    <property type="molecule type" value="Genomic_DNA"/>
</dbReference>
<dbReference type="Gene3D" id="2.70.220.10">
    <property type="entry name" value="Ganglioside GM2 activator"/>
    <property type="match status" value="1"/>
</dbReference>
<sequence length="269" mass="31060">METTEHFRIESISMCEEVPNQLVKFYLTPKDYTAGTQTVDINMTSPKSIGENTRLNCMGYLGVRERWVYLFTYEDDFCFVLRAYVGQLFYDMERAAGILPGSCPISQGQNAENFVVESCKFCENITNPTIKVYVTFKDFIPGHQTIEANLSTPITIDESTVLKTSVDIEAKLKRSRWVHLFTVEDDFCRVIQMYIGEFWYEIQRAAAVAPRTCPIPRGNYHVVNHKLNFEKLKLQTFPFGRLRVTMITRDKYTKNVLSCLVCIIANYLP</sequence>
<evidence type="ECO:0000256" key="1">
    <source>
        <dbReference type="ARBA" id="ARBA00022729"/>
    </source>
</evidence>
<gene>
    <name evidence="2" type="ORF">ILUMI_05879</name>
</gene>
<comment type="caution">
    <text evidence="2">The sequence shown here is derived from an EMBL/GenBank/DDBJ whole genome shotgun (WGS) entry which is preliminary data.</text>
</comment>
<protein>
    <submittedName>
        <fullName evidence="2">Uncharacterized protein</fullName>
    </submittedName>
</protein>
<dbReference type="Pfam" id="PF06477">
    <property type="entry name" value="DUF1091"/>
    <property type="match status" value="1"/>
</dbReference>
<dbReference type="AlphaFoldDB" id="A0A8K0DBF7"/>